<dbReference type="PANTHER" id="PTHR42970:SF1">
    <property type="entry name" value="PECTATE LYASE C-RELATED"/>
    <property type="match status" value="1"/>
</dbReference>
<dbReference type="RefSeq" id="WP_048919907.1">
    <property type="nucleotide sequence ID" value="NZ_CP010777.1"/>
</dbReference>
<dbReference type="PANTHER" id="PTHR42970">
    <property type="entry name" value="PECTATE LYASE C-RELATED"/>
    <property type="match status" value="1"/>
</dbReference>
<evidence type="ECO:0000313" key="4">
    <source>
        <dbReference type="Proteomes" id="UP000036458"/>
    </source>
</evidence>
<dbReference type="InterPro" id="IPR052063">
    <property type="entry name" value="Polysaccharide_Lyase_1"/>
</dbReference>
<dbReference type="PATRIC" id="fig|1379910.4.peg.993"/>
<accession>A0A0H4VIA9</accession>
<dbReference type="OrthoDB" id="9803616at2"/>
<gene>
    <name evidence="3" type="ORF">TH63_04570</name>
</gene>
<dbReference type="Gene3D" id="2.160.20.10">
    <property type="entry name" value="Single-stranded right-handed beta-helix, Pectin lyase-like"/>
    <property type="match status" value="1"/>
</dbReference>
<proteinExistence type="predicted"/>
<dbReference type="InterPro" id="IPR012334">
    <property type="entry name" value="Pectin_lyas_fold"/>
</dbReference>
<sequence>MNTSPLKVSTLLLLLGILISLSFTDCKGSQQDPKPVQEEVGPTPVQETALAFPGAEGFGKDVTGGRGGAVVYVNNLNDAGAGSLREAVNKTGARIILFKVSGTIALKSNLTINYGNVTLAGQTAPGDGITLKNYPVTVNADNVIIRFLRFRMGDEGDQEADALGGRFHKNIIVDHCSMSWSTDECVSFYNNENFTMQWSIIAESLRISVHDKGAHGYGGIWGGKNASFHHNLMAHHDSRDPRYGEEAGKAFALTDLVDVRNNVFYNWGPTNNAYGGEAMNINIVNNYYKPGPASTKLDRIFSPDKNKISGTEVYDIWGKFFIDGNVVEGRTNPTNDNWTFGVYNQFHGSYGTVSETDKAAMRRATPHPINNNVATHTALDAYSKVLAWAGASLKRDAVDMRVLDNVQKKTFSFAGSKGSTNGIIDSQADVGGWPELQSLAPPIDTDNDGMPDDWEKAMKLDPAKPQANGKHLSTGYDNVEVYLNSLVKQIIEGQK</sequence>
<reference evidence="3 4" key="1">
    <citation type="submission" date="2015-01" db="EMBL/GenBank/DDBJ databases">
        <title>Rufibacter sp./DG31D/ whole genome sequencing.</title>
        <authorList>
            <person name="Kim M.K."/>
            <person name="Srinivasan S."/>
            <person name="Lee J.-J."/>
        </authorList>
    </citation>
    <scope>NUCLEOTIDE SEQUENCE [LARGE SCALE GENOMIC DNA]</scope>
    <source>
        <strain evidence="3 4">DG31D</strain>
    </source>
</reference>
<keyword evidence="1" id="KW-0479">Metal-binding</keyword>
<evidence type="ECO:0000256" key="2">
    <source>
        <dbReference type="ARBA" id="ARBA00023180"/>
    </source>
</evidence>
<dbReference type="EMBL" id="CP010777">
    <property type="protein sequence ID" value="AKQ45073.1"/>
    <property type="molecule type" value="Genomic_DNA"/>
</dbReference>
<dbReference type="STRING" id="1379910.TH63_04570"/>
<evidence type="ECO:0000256" key="1">
    <source>
        <dbReference type="ARBA" id="ARBA00022723"/>
    </source>
</evidence>
<dbReference type="Proteomes" id="UP000036458">
    <property type="component" value="Chromosome"/>
</dbReference>
<keyword evidence="3" id="KW-0456">Lyase</keyword>
<organism evidence="3 4">
    <name type="scientific">Rufibacter radiotolerans</name>
    <dbReference type="NCBI Taxonomy" id="1379910"/>
    <lineage>
        <taxon>Bacteria</taxon>
        <taxon>Pseudomonadati</taxon>
        <taxon>Bacteroidota</taxon>
        <taxon>Cytophagia</taxon>
        <taxon>Cytophagales</taxon>
        <taxon>Hymenobacteraceae</taxon>
        <taxon>Rufibacter</taxon>
    </lineage>
</organism>
<name>A0A0H4VIA9_9BACT</name>
<dbReference type="InterPro" id="IPR011050">
    <property type="entry name" value="Pectin_lyase_fold/virulence"/>
</dbReference>
<keyword evidence="4" id="KW-1185">Reference proteome</keyword>
<protein>
    <submittedName>
        <fullName evidence="3">Pectate lyase</fullName>
    </submittedName>
</protein>
<dbReference type="GO" id="GO:0016829">
    <property type="term" value="F:lyase activity"/>
    <property type="evidence" value="ECO:0007669"/>
    <property type="project" value="UniProtKB-KW"/>
</dbReference>
<dbReference type="SUPFAM" id="SSF51126">
    <property type="entry name" value="Pectin lyase-like"/>
    <property type="match status" value="1"/>
</dbReference>
<evidence type="ECO:0000313" key="3">
    <source>
        <dbReference type="EMBL" id="AKQ45073.1"/>
    </source>
</evidence>
<keyword evidence="2" id="KW-0325">Glycoprotein</keyword>
<dbReference type="KEGG" id="ruf:TH63_04570"/>
<dbReference type="AlphaFoldDB" id="A0A0H4VIA9"/>
<dbReference type="GO" id="GO:0046872">
    <property type="term" value="F:metal ion binding"/>
    <property type="evidence" value="ECO:0007669"/>
    <property type="project" value="UniProtKB-KW"/>
</dbReference>